<dbReference type="Gene3D" id="1.10.10.60">
    <property type="entry name" value="Homeodomain-like"/>
    <property type="match status" value="1"/>
</dbReference>
<feature type="domain" description="HTH araC/xylS-type" evidence="3">
    <location>
        <begin position="223"/>
        <end position="313"/>
    </location>
</feature>
<keyword evidence="1" id="KW-0805">Transcription regulation</keyword>
<dbReference type="CDD" id="cd03137">
    <property type="entry name" value="GATase1_AraC_1"/>
    <property type="match status" value="1"/>
</dbReference>
<name>A0ABU3AD74_9FLAO</name>
<dbReference type="SUPFAM" id="SSF52317">
    <property type="entry name" value="Class I glutamine amidotransferase-like"/>
    <property type="match status" value="1"/>
</dbReference>
<dbReference type="RefSeq" id="WP_311352587.1">
    <property type="nucleotide sequence ID" value="NZ_JAVRHR010000003.1"/>
</dbReference>
<sequence>MTKKIVFIVPPKVHLLDLNGPIHAFYEANEYGASFDLQFASIFEENNSVTSSAGLALTNMVSFEEITLSETDYVFIPGISFSTLSDISFLSKCKGFFEWLRIQNSKNVKICSVCTGLFLLAEADILNGKKCTTHWNRIEDFNERYPNIKVERNKMFVANENIYSSAGVTAGIDLSLHIIDKELGAKFAVDVAKEMVVYFRRGESDDQVNPYLQYRNHMENRIHDAQTYILKNLEKSIVQEDIAEAVGMSGRNLSRLFKKTTGVSIGFYREKLRVERASQMLKESNKMQTIANACGLNSTNQLRTLLKKHNKFS</sequence>
<evidence type="ECO:0000259" key="3">
    <source>
        <dbReference type="PROSITE" id="PS01124"/>
    </source>
</evidence>
<dbReference type="InterPro" id="IPR029062">
    <property type="entry name" value="Class_I_gatase-like"/>
</dbReference>
<dbReference type="SMART" id="SM00342">
    <property type="entry name" value="HTH_ARAC"/>
    <property type="match status" value="1"/>
</dbReference>
<reference evidence="4 5" key="1">
    <citation type="submission" date="2023-09" db="EMBL/GenBank/DDBJ databases">
        <authorList>
            <person name="Rey-Velasco X."/>
        </authorList>
    </citation>
    <scope>NUCLEOTIDE SEQUENCE [LARGE SCALE GENOMIC DNA]</scope>
    <source>
        <strain evidence="4 5">F388</strain>
    </source>
</reference>
<dbReference type="PROSITE" id="PS01124">
    <property type="entry name" value="HTH_ARAC_FAMILY_2"/>
    <property type="match status" value="1"/>
</dbReference>
<dbReference type="EMBL" id="JAVRHR010000003">
    <property type="protein sequence ID" value="MDT0608136.1"/>
    <property type="molecule type" value="Genomic_DNA"/>
</dbReference>
<dbReference type="PANTHER" id="PTHR43130:SF3">
    <property type="entry name" value="HTH-TYPE TRANSCRIPTIONAL REGULATOR RV1931C"/>
    <property type="match status" value="1"/>
</dbReference>
<dbReference type="PANTHER" id="PTHR43130">
    <property type="entry name" value="ARAC-FAMILY TRANSCRIPTIONAL REGULATOR"/>
    <property type="match status" value="1"/>
</dbReference>
<protein>
    <submittedName>
        <fullName evidence="4">DJ-1/PfpI family protein</fullName>
    </submittedName>
</protein>
<dbReference type="Proteomes" id="UP001255246">
    <property type="component" value="Unassembled WGS sequence"/>
</dbReference>
<accession>A0ABU3AD74</accession>
<evidence type="ECO:0000313" key="5">
    <source>
        <dbReference type="Proteomes" id="UP001255246"/>
    </source>
</evidence>
<evidence type="ECO:0000256" key="2">
    <source>
        <dbReference type="ARBA" id="ARBA00023163"/>
    </source>
</evidence>
<dbReference type="Pfam" id="PF01965">
    <property type="entry name" value="DJ-1_PfpI"/>
    <property type="match status" value="1"/>
</dbReference>
<dbReference type="InterPro" id="IPR002818">
    <property type="entry name" value="DJ-1/PfpI"/>
</dbReference>
<keyword evidence="2" id="KW-0804">Transcription</keyword>
<organism evidence="4 5">
    <name type="scientific">Croceitalea rosinachiae</name>
    <dbReference type="NCBI Taxonomy" id="3075596"/>
    <lineage>
        <taxon>Bacteria</taxon>
        <taxon>Pseudomonadati</taxon>
        <taxon>Bacteroidota</taxon>
        <taxon>Flavobacteriia</taxon>
        <taxon>Flavobacteriales</taxon>
        <taxon>Flavobacteriaceae</taxon>
        <taxon>Croceitalea</taxon>
    </lineage>
</organism>
<keyword evidence="5" id="KW-1185">Reference proteome</keyword>
<dbReference type="SUPFAM" id="SSF46689">
    <property type="entry name" value="Homeodomain-like"/>
    <property type="match status" value="1"/>
</dbReference>
<dbReference type="InterPro" id="IPR009057">
    <property type="entry name" value="Homeodomain-like_sf"/>
</dbReference>
<evidence type="ECO:0000313" key="4">
    <source>
        <dbReference type="EMBL" id="MDT0608136.1"/>
    </source>
</evidence>
<dbReference type="Gene3D" id="3.40.50.880">
    <property type="match status" value="1"/>
</dbReference>
<comment type="caution">
    <text evidence="4">The sequence shown here is derived from an EMBL/GenBank/DDBJ whole genome shotgun (WGS) entry which is preliminary data.</text>
</comment>
<proteinExistence type="predicted"/>
<gene>
    <name evidence="4" type="ORF">RM706_13905</name>
</gene>
<dbReference type="InterPro" id="IPR018060">
    <property type="entry name" value="HTH_AraC"/>
</dbReference>
<dbReference type="InterPro" id="IPR052158">
    <property type="entry name" value="INH-QAR"/>
</dbReference>
<dbReference type="Pfam" id="PF12833">
    <property type="entry name" value="HTH_18"/>
    <property type="match status" value="1"/>
</dbReference>
<evidence type="ECO:0000256" key="1">
    <source>
        <dbReference type="ARBA" id="ARBA00023015"/>
    </source>
</evidence>